<sequence>MAEVPSLISLGMEAIKRQLLCGDGVLPDIYELPSHLFDILVTKLPPLALHKLQAEMPYENWMIMSVLMVPQKLELSVEEITEKQQIAKFITAVDQIQGTYFDNHLDRNFAQMLFTMLIDASSRISILDLSDNNIAGWLSNFNRGSSSRLPSSLGTGKSLQSLCVLNLRGNNLHKYDVESLRYALFYMPNLEILDLSDNPIEDEGIRCLIPYFVEAPERCSRLAELKLENCELSCDGVTQLLDTLSSLKRPLCSLTLADNGLGSLVAGALGKFLATSISELNIGGIGLGSAGFQELQKGLMVELKLVKINISKNRGGLETAKFLSKLMLSAPELVVVNASYNLMPAESLTIICSALKAAKGNLQQLDLTGNTWDCQQTYASMLSEFQHNGRPILILLSSCAPDVPYDDDP</sequence>
<dbReference type="SMART" id="SM00368">
    <property type="entry name" value="LRR_RI"/>
    <property type="match status" value="4"/>
</dbReference>
<dbReference type="InterPro" id="IPR006553">
    <property type="entry name" value="Leu-rich_rpt_Cys-con_subtyp"/>
</dbReference>
<dbReference type="SMART" id="SM00367">
    <property type="entry name" value="LRR_CC"/>
    <property type="match status" value="3"/>
</dbReference>
<dbReference type="Proteomes" id="UP000467840">
    <property type="component" value="Chromosome 12"/>
</dbReference>
<name>A0A6A6KAI9_HEVBR</name>
<dbReference type="InterPro" id="IPR032675">
    <property type="entry name" value="LRR_dom_sf"/>
</dbReference>
<dbReference type="PANTHER" id="PTHR47818">
    <property type="entry name" value="RNI-LIKE SUPERFAMILY PROTEIN"/>
    <property type="match status" value="1"/>
</dbReference>
<organism evidence="1 2">
    <name type="scientific">Hevea brasiliensis</name>
    <name type="common">Para rubber tree</name>
    <name type="synonym">Siphonia brasiliensis</name>
    <dbReference type="NCBI Taxonomy" id="3981"/>
    <lineage>
        <taxon>Eukaryota</taxon>
        <taxon>Viridiplantae</taxon>
        <taxon>Streptophyta</taxon>
        <taxon>Embryophyta</taxon>
        <taxon>Tracheophyta</taxon>
        <taxon>Spermatophyta</taxon>
        <taxon>Magnoliopsida</taxon>
        <taxon>eudicotyledons</taxon>
        <taxon>Gunneridae</taxon>
        <taxon>Pentapetalae</taxon>
        <taxon>rosids</taxon>
        <taxon>fabids</taxon>
        <taxon>Malpighiales</taxon>
        <taxon>Euphorbiaceae</taxon>
        <taxon>Crotonoideae</taxon>
        <taxon>Micrandreae</taxon>
        <taxon>Hevea</taxon>
    </lineage>
</organism>
<dbReference type="InterPro" id="IPR001611">
    <property type="entry name" value="Leu-rich_rpt"/>
</dbReference>
<dbReference type="PANTHER" id="PTHR47818:SF2">
    <property type="entry name" value="F-BOX DOMAIN-CONTAINING PROTEIN"/>
    <property type="match status" value="1"/>
</dbReference>
<dbReference type="AlphaFoldDB" id="A0A6A6KAI9"/>
<reference evidence="1 2" key="1">
    <citation type="journal article" date="2020" name="Mol. Plant">
        <title>The Chromosome-Based Rubber Tree Genome Provides New Insights into Spurge Genome Evolution and Rubber Biosynthesis.</title>
        <authorList>
            <person name="Liu J."/>
            <person name="Shi C."/>
            <person name="Shi C.C."/>
            <person name="Li W."/>
            <person name="Zhang Q.J."/>
            <person name="Zhang Y."/>
            <person name="Li K."/>
            <person name="Lu H.F."/>
            <person name="Shi C."/>
            <person name="Zhu S.T."/>
            <person name="Xiao Z.Y."/>
            <person name="Nan H."/>
            <person name="Yue Y."/>
            <person name="Zhu X.G."/>
            <person name="Wu Y."/>
            <person name="Hong X.N."/>
            <person name="Fan G.Y."/>
            <person name="Tong Y."/>
            <person name="Zhang D."/>
            <person name="Mao C.L."/>
            <person name="Liu Y.L."/>
            <person name="Hao S.J."/>
            <person name="Liu W.Q."/>
            <person name="Lv M.Q."/>
            <person name="Zhang H.B."/>
            <person name="Liu Y."/>
            <person name="Hu-Tang G.R."/>
            <person name="Wang J.P."/>
            <person name="Wang J.H."/>
            <person name="Sun Y.H."/>
            <person name="Ni S.B."/>
            <person name="Chen W.B."/>
            <person name="Zhang X.C."/>
            <person name="Jiao Y.N."/>
            <person name="Eichler E.E."/>
            <person name="Li G.H."/>
            <person name="Liu X."/>
            <person name="Gao L.Z."/>
        </authorList>
    </citation>
    <scope>NUCLEOTIDE SEQUENCE [LARGE SCALE GENOMIC DNA]</scope>
    <source>
        <strain evidence="2">cv. GT1</strain>
        <tissue evidence="1">Leaf</tissue>
    </source>
</reference>
<evidence type="ECO:0000313" key="2">
    <source>
        <dbReference type="Proteomes" id="UP000467840"/>
    </source>
</evidence>
<dbReference type="SUPFAM" id="SSF52047">
    <property type="entry name" value="RNI-like"/>
    <property type="match status" value="1"/>
</dbReference>
<dbReference type="Pfam" id="PF13516">
    <property type="entry name" value="LRR_6"/>
    <property type="match status" value="1"/>
</dbReference>
<protein>
    <submittedName>
        <fullName evidence="1">Uncharacterized protein</fullName>
    </submittedName>
</protein>
<accession>A0A6A6KAI9</accession>
<keyword evidence="2" id="KW-1185">Reference proteome</keyword>
<evidence type="ECO:0000313" key="1">
    <source>
        <dbReference type="EMBL" id="KAF2284479.1"/>
    </source>
</evidence>
<dbReference type="Gene3D" id="3.80.10.10">
    <property type="entry name" value="Ribonuclease Inhibitor"/>
    <property type="match status" value="1"/>
</dbReference>
<proteinExistence type="predicted"/>
<gene>
    <name evidence="1" type="ORF">GH714_025545</name>
</gene>
<dbReference type="EMBL" id="JAAGAX010000018">
    <property type="protein sequence ID" value="KAF2284479.1"/>
    <property type="molecule type" value="Genomic_DNA"/>
</dbReference>
<comment type="caution">
    <text evidence="1">The sequence shown here is derived from an EMBL/GenBank/DDBJ whole genome shotgun (WGS) entry which is preliminary data.</text>
</comment>
<dbReference type="PROSITE" id="PS51450">
    <property type="entry name" value="LRR"/>
    <property type="match status" value="1"/>
</dbReference>